<comment type="caution">
    <text evidence="3">The sequence shown here is derived from an EMBL/GenBank/DDBJ whole genome shotgun (WGS) entry which is preliminary data.</text>
</comment>
<keyword evidence="2" id="KW-0812">Transmembrane</keyword>
<proteinExistence type="predicted"/>
<evidence type="ECO:0000256" key="2">
    <source>
        <dbReference type="SAM" id="Phobius"/>
    </source>
</evidence>
<evidence type="ECO:0000256" key="1">
    <source>
        <dbReference type="SAM" id="MobiDB-lite"/>
    </source>
</evidence>
<gene>
    <name evidence="3" type="ORF">GCK32_016708</name>
</gene>
<keyword evidence="2" id="KW-1133">Transmembrane helix</keyword>
<dbReference type="AlphaFoldDB" id="A0AAN8F5W4"/>
<evidence type="ECO:0000313" key="4">
    <source>
        <dbReference type="Proteomes" id="UP001331761"/>
    </source>
</evidence>
<feature type="transmembrane region" description="Helical" evidence="2">
    <location>
        <begin position="89"/>
        <end position="107"/>
    </location>
</feature>
<protein>
    <submittedName>
        <fullName evidence="3">Uncharacterized protein</fullName>
    </submittedName>
</protein>
<feature type="region of interest" description="Disordered" evidence="1">
    <location>
        <begin position="63"/>
        <end position="87"/>
    </location>
</feature>
<dbReference type="Proteomes" id="UP001331761">
    <property type="component" value="Unassembled WGS sequence"/>
</dbReference>
<reference evidence="3 4" key="1">
    <citation type="submission" date="2019-10" db="EMBL/GenBank/DDBJ databases">
        <title>Assembly and Annotation for the nematode Trichostrongylus colubriformis.</title>
        <authorList>
            <person name="Martin J."/>
        </authorList>
    </citation>
    <scope>NUCLEOTIDE SEQUENCE [LARGE SCALE GENOMIC DNA]</scope>
    <source>
        <strain evidence="3">G859</strain>
        <tissue evidence="3">Whole worm</tissue>
    </source>
</reference>
<accession>A0AAN8F5W4</accession>
<evidence type="ECO:0000313" key="3">
    <source>
        <dbReference type="EMBL" id="KAK5965593.1"/>
    </source>
</evidence>
<dbReference type="EMBL" id="WIXE01024433">
    <property type="protein sequence ID" value="KAK5965593.1"/>
    <property type="molecule type" value="Genomic_DNA"/>
</dbReference>
<keyword evidence="4" id="KW-1185">Reference proteome</keyword>
<organism evidence="3 4">
    <name type="scientific">Trichostrongylus colubriformis</name>
    <name type="common">Black scour worm</name>
    <dbReference type="NCBI Taxonomy" id="6319"/>
    <lineage>
        <taxon>Eukaryota</taxon>
        <taxon>Metazoa</taxon>
        <taxon>Ecdysozoa</taxon>
        <taxon>Nematoda</taxon>
        <taxon>Chromadorea</taxon>
        <taxon>Rhabditida</taxon>
        <taxon>Rhabditina</taxon>
        <taxon>Rhabditomorpha</taxon>
        <taxon>Strongyloidea</taxon>
        <taxon>Trichostrongylidae</taxon>
        <taxon>Trichostrongylus</taxon>
    </lineage>
</organism>
<name>A0AAN8F5W4_TRICO</name>
<sequence>MLLTPPTENHFPAEYLKRIGVDPEAILKDSSETLIFQNLWMKSKDNKKGNPFTKCLDTLIKKASEGKKQSPSAVKGDPKQKKKKKHSTTCYSAFTLASLLMIAVFFIKE</sequence>
<keyword evidence="2" id="KW-0472">Membrane</keyword>